<reference evidence="1 2" key="1">
    <citation type="submission" date="2019-04" db="EMBL/GenBank/DDBJ databases">
        <title>Comparative genomics and transcriptomics to analyze fruiting body development in filamentous ascomycetes.</title>
        <authorList>
            <consortium name="DOE Joint Genome Institute"/>
            <person name="Lutkenhaus R."/>
            <person name="Traeger S."/>
            <person name="Breuer J."/>
            <person name="Kuo A."/>
            <person name="Lipzen A."/>
            <person name="Pangilinan J."/>
            <person name="Dilworth D."/>
            <person name="Sandor L."/>
            <person name="Poggeler S."/>
            <person name="Barry K."/>
            <person name="Grigoriev I.V."/>
            <person name="Nowrousian M."/>
        </authorList>
    </citation>
    <scope>NUCLEOTIDE SEQUENCE [LARGE SCALE GENOMIC DNA]</scope>
    <source>
        <strain evidence="1 2">CBS 389.68</strain>
    </source>
</reference>
<organism evidence="1 2">
    <name type="scientific">Ascodesmis nigricans</name>
    <dbReference type="NCBI Taxonomy" id="341454"/>
    <lineage>
        <taxon>Eukaryota</taxon>
        <taxon>Fungi</taxon>
        <taxon>Dikarya</taxon>
        <taxon>Ascomycota</taxon>
        <taxon>Pezizomycotina</taxon>
        <taxon>Pezizomycetes</taxon>
        <taxon>Pezizales</taxon>
        <taxon>Ascodesmidaceae</taxon>
        <taxon>Ascodesmis</taxon>
    </lineage>
</organism>
<keyword evidence="2" id="KW-1185">Reference proteome</keyword>
<sequence length="71" mass="7358">MSSVAGLIAQSAVVTRAKPKSVSTQSTKSMSISQGVVCLLYDDDDDDDGAASSPSNCPHIIRGVCSSLDRQ</sequence>
<dbReference type="Proteomes" id="UP000298138">
    <property type="component" value="Unassembled WGS sequence"/>
</dbReference>
<evidence type="ECO:0000313" key="1">
    <source>
        <dbReference type="EMBL" id="TGZ82824.1"/>
    </source>
</evidence>
<accession>A0A4S2N1M0</accession>
<proteinExistence type="predicted"/>
<gene>
    <name evidence="1" type="ORF">EX30DRAFT_339103</name>
</gene>
<evidence type="ECO:0000313" key="2">
    <source>
        <dbReference type="Proteomes" id="UP000298138"/>
    </source>
</evidence>
<dbReference type="AlphaFoldDB" id="A0A4S2N1M0"/>
<dbReference type="InParanoid" id="A0A4S2N1M0"/>
<protein>
    <submittedName>
        <fullName evidence="1">Uncharacterized protein</fullName>
    </submittedName>
</protein>
<name>A0A4S2N1M0_9PEZI</name>
<dbReference type="EMBL" id="ML220114">
    <property type="protein sequence ID" value="TGZ82824.1"/>
    <property type="molecule type" value="Genomic_DNA"/>
</dbReference>